<evidence type="ECO:0000256" key="6">
    <source>
        <dbReference type="ARBA" id="ARBA00022882"/>
    </source>
</evidence>
<dbReference type="PRINTS" id="PR00169">
    <property type="entry name" value="KCHANNEL"/>
</dbReference>
<dbReference type="PANTHER" id="PTHR11537">
    <property type="entry name" value="VOLTAGE-GATED POTASSIUM CHANNEL"/>
    <property type="match status" value="1"/>
</dbReference>
<feature type="transmembrane region" description="Helical" evidence="12">
    <location>
        <begin position="224"/>
        <end position="249"/>
    </location>
</feature>
<keyword evidence="5" id="KW-0631">Potassium channel</keyword>
<evidence type="ECO:0000259" key="13">
    <source>
        <dbReference type="Pfam" id="PF00520"/>
    </source>
</evidence>
<feature type="transmembrane region" description="Helical" evidence="12">
    <location>
        <begin position="98"/>
        <end position="119"/>
    </location>
</feature>
<feature type="transmembrane region" description="Helical" evidence="12">
    <location>
        <begin position="59"/>
        <end position="78"/>
    </location>
</feature>
<evidence type="ECO:0000313" key="14">
    <source>
        <dbReference type="EMBL" id="ANE43202.1"/>
    </source>
</evidence>
<dbReference type="EMBL" id="CP011387">
    <property type="protein sequence ID" value="ANE43202.1"/>
    <property type="molecule type" value="Genomic_DNA"/>
</dbReference>
<accession>A0A172T8C7</accession>
<name>A0A172T8C7_9DEIO</name>
<evidence type="ECO:0000256" key="3">
    <source>
        <dbReference type="ARBA" id="ARBA00022538"/>
    </source>
</evidence>
<dbReference type="Pfam" id="PF00520">
    <property type="entry name" value="Ion_trans"/>
    <property type="match status" value="1"/>
</dbReference>
<keyword evidence="10 12" id="KW-0472">Membrane</keyword>
<sequence>MTAVAPVSFRRKLYSFLDPADGMGRAETAFNVLLALLIVINVILTVVGTMPEVAREYGAALRTFDLACAAVFALEYLARLYVVPERPDAQGVSTGQAYVRYALSPLPLIDLLVIVSMVVPHTSTLASLRGLRLLKLLSLLRLGRYSHSLQLIGRVIQQRAGELLTIMLIVVVLVFIAASLLYQVESSAGTKGFESIPNALWWAVVTLTTTGYGDVFPVTPLGKLAAGFIMLFGVGMVALPAGMIASGFAEELARLRVRENDLHTEQIVAAAVQGAYCPHCGTRLNAEAEPTKPELGAKGAGS</sequence>
<evidence type="ECO:0000256" key="7">
    <source>
        <dbReference type="ARBA" id="ARBA00022958"/>
    </source>
</evidence>
<dbReference type="RefSeq" id="WP_064014266.1">
    <property type="nucleotide sequence ID" value="NZ_CP011387.1"/>
</dbReference>
<evidence type="ECO:0000256" key="5">
    <source>
        <dbReference type="ARBA" id="ARBA00022826"/>
    </source>
</evidence>
<dbReference type="PATRIC" id="fig|1182568.3.peg.1008"/>
<dbReference type="InterPro" id="IPR027359">
    <property type="entry name" value="Volt_channel_dom_sf"/>
</dbReference>
<evidence type="ECO:0000256" key="9">
    <source>
        <dbReference type="ARBA" id="ARBA00023065"/>
    </source>
</evidence>
<organism evidence="14 15">
    <name type="scientific">Deinococcus puniceus</name>
    <dbReference type="NCBI Taxonomy" id="1182568"/>
    <lineage>
        <taxon>Bacteria</taxon>
        <taxon>Thermotogati</taxon>
        <taxon>Deinococcota</taxon>
        <taxon>Deinococci</taxon>
        <taxon>Deinococcales</taxon>
        <taxon>Deinococcaceae</taxon>
        <taxon>Deinococcus</taxon>
    </lineage>
</organism>
<dbReference type="InterPro" id="IPR028325">
    <property type="entry name" value="VG_K_chnl"/>
</dbReference>
<feature type="domain" description="Ion transport" evidence="13">
    <location>
        <begin position="29"/>
        <end position="251"/>
    </location>
</feature>
<keyword evidence="15" id="KW-1185">Reference proteome</keyword>
<dbReference type="GO" id="GO:0008076">
    <property type="term" value="C:voltage-gated potassium channel complex"/>
    <property type="evidence" value="ECO:0007669"/>
    <property type="project" value="InterPro"/>
</dbReference>
<dbReference type="SUPFAM" id="SSF81324">
    <property type="entry name" value="Voltage-gated potassium channels"/>
    <property type="match status" value="1"/>
</dbReference>
<dbReference type="GO" id="GO:0001508">
    <property type="term" value="P:action potential"/>
    <property type="evidence" value="ECO:0007669"/>
    <property type="project" value="TreeGrafter"/>
</dbReference>
<gene>
    <name evidence="14" type="ORF">SU48_04850</name>
</gene>
<evidence type="ECO:0000313" key="15">
    <source>
        <dbReference type="Proteomes" id="UP000077363"/>
    </source>
</evidence>
<evidence type="ECO:0000256" key="12">
    <source>
        <dbReference type="SAM" id="Phobius"/>
    </source>
</evidence>
<evidence type="ECO:0000256" key="2">
    <source>
        <dbReference type="ARBA" id="ARBA00022448"/>
    </source>
</evidence>
<keyword evidence="11" id="KW-0407">Ion channel</keyword>
<dbReference type="Proteomes" id="UP000077363">
    <property type="component" value="Chromosome"/>
</dbReference>
<dbReference type="STRING" id="1182568.SU48_04850"/>
<evidence type="ECO:0000256" key="8">
    <source>
        <dbReference type="ARBA" id="ARBA00022989"/>
    </source>
</evidence>
<dbReference type="Gene3D" id="1.10.287.70">
    <property type="match status" value="1"/>
</dbReference>
<reference evidence="14 15" key="1">
    <citation type="submission" date="2015-01" db="EMBL/GenBank/DDBJ databases">
        <title>Deinococcus puniceus/DY1/ whole genome sequencing.</title>
        <authorList>
            <person name="Kim M.K."/>
            <person name="Srinivasan S."/>
            <person name="Lee J.-J."/>
        </authorList>
    </citation>
    <scope>NUCLEOTIDE SEQUENCE [LARGE SCALE GENOMIC DNA]</scope>
    <source>
        <strain evidence="14 15">DY1</strain>
    </source>
</reference>
<keyword evidence="7" id="KW-0630">Potassium</keyword>
<evidence type="ECO:0000256" key="10">
    <source>
        <dbReference type="ARBA" id="ARBA00023136"/>
    </source>
</evidence>
<comment type="subcellular location">
    <subcellularLocation>
        <location evidence="1">Membrane</location>
        <topology evidence="1">Multi-pass membrane protein</topology>
    </subcellularLocation>
</comment>
<keyword evidence="8 12" id="KW-1133">Transmembrane helix</keyword>
<feature type="transmembrane region" description="Helical" evidence="12">
    <location>
        <begin position="28"/>
        <end position="47"/>
    </location>
</feature>
<dbReference type="PANTHER" id="PTHR11537:SF254">
    <property type="entry name" value="POTASSIUM VOLTAGE-GATED CHANNEL PROTEIN SHAB"/>
    <property type="match status" value="1"/>
</dbReference>
<evidence type="ECO:0000256" key="4">
    <source>
        <dbReference type="ARBA" id="ARBA00022692"/>
    </source>
</evidence>
<dbReference type="GO" id="GO:0005249">
    <property type="term" value="F:voltage-gated potassium channel activity"/>
    <property type="evidence" value="ECO:0007669"/>
    <property type="project" value="InterPro"/>
</dbReference>
<protein>
    <submittedName>
        <fullName evidence="14">Ion transporter</fullName>
    </submittedName>
</protein>
<dbReference type="AlphaFoldDB" id="A0A172T8C7"/>
<keyword evidence="6" id="KW-0851">Voltage-gated channel</keyword>
<dbReference type="OrthoDB" id="9810759at2"/>
<dbReference type="KEGG" id="dpu:SU48_04850"/>
<proteinExistence type="predicted"/>
<keyword evidence="9" id="KW-0406">Ion transport</keyword>
<keyword evidence="3" id="KW-0633">Potassium transport</keyword>
<evidence type="ECO:0000256" key="1">
    <source>
        <dbReference type="ARBA" id="ARBA00004141"/>
    </source>
</evidence>
<evidence type="ECO:0000256" key="11">
    <source>
        <dbReference type="ARBA" id="ARBA00023303"/>
    </source>
</evidence>
<keyword evidence="2" id="KW-0813">Transport</keyword>
<feature type="transmembrane region" description="Helical" evidence="12">
    <location>
        <begin position="163"/>
        <end position="182"/>
    </location>
</feature>
<dbReference type="InterPro" id="IPR005821">
    <property type="entry name" value="Ion_trans_dom"/>
</dbReference>
<dbReference type="Gene3D" id="1.20.120.350">
    <property type="entry name" value="Voltage-gated potassium channels. Chain C"/>
    <property type="match status" value="1"/>
</dbReference>
<keyword evidence="4 12" id="KW-0812">Transmembrane</keyword>